<keyword evidence="1" id="KW-1133">Transmembrane helix</keyword>
<comment type="caution">
    <text evidence="2">The sequence shown here is derived from an EMBL/GenBank/DDBJ whole genome shotgun (WGS) entry which is preliminary data.</text>
</comment>
<dbReference type="Proteomes" id="UP000030130">
    <property type="component" value="Unassembled WGS sequence"/>
</dbReference>
<gene>
    <name evidence="2" type="ORF">HR08_02550</name>
</gene>
<evidence type="ECO:0000313" key="3">
    <source>
        <dbReference type="Proteomes" id="UP000030130"/>
    </source>
</evidence>
<dbReference type="EMBL" id="JRAI01000015">
    <property type="protein sequence ID" value="KGN87298.1"/>
    <property type="molecule type" value="Genomic_DNA"/>
</dbReference>
<keyword evidence="1" id="KW-0472">Membrane</keyword>
<reference evidence="2 3" key="1">
    <citation type="submission" date="2014-08" db="EMBL/GenBank/DDBJ databases">
        <title>Porphyromonas gulae strain:COT-052_OH1451 Genome sequencing.</title>
        <authorList>
            <person name="Wallis C."/>
            <person name="Deusch O."/>
            <person name="O'Flynn C."/>
            <person name="Davis I."/>
            <person name="Jospin G."/>
            <person name="Darling A.E."/>
            <person name="Coil D.A."/>
            <person name="Alexiev A."/>
            <person name="Horsfall A."/>
            <person name="Kirkwood N."/>
            <person name="Harris S."/>
            <person name="Eisen J.A."/>
        </authorList>
    </citation>
    <scope>NUCLEOTIDE SEQUENCE [LARGE SCALE GENOMIC DNA]</scope>
    <source>
        <strain evidence="3">COT-052 OH1451</strain>
    </source>
</reference>
<feature type="transmembrane region" description="Helical" evidence="1">
    <location>
        <begin position="94"/>
        <end position="114"/>
    </location>
</feature>
<feature type="transmembrane region" description="Helical" evidence="1">
    <location>
        <begin position="6"/>
        <end position="25"/>
    </location>
</feature>
<dbReference type="AlphaFoldDB" id="A0A0A2F8H6"/>
<protein>
    <submittedName>
        <fullName evidence="2">Uncharacterized protein</fullName>
    </submittedName>
</protein>
<organism evidence="2 3">
    <name type="scientific">Porphyromonas gulae</name>
    <dbReference type="NCBI Taxonomy" id="111105"/>
    <lineage>
        <taxon>Bacteria</taxon>
        <taxon>Pseudomonadati</taxon>
        <taxon>Bacteroidota</taxon>
        <taxon>Bacteroidia</taxon>
        <taxon>Bacteroidales</taxon>
        <taxon>Porphyromonadaceae</taxon>
        <taxon>Porphyromonas</taxon>
    </lineage>
</organism>
<evidence type="ECO:0000256" key="1">
    <source>
        <dbReference type="SAM" id="Phobius"/>
    </source>
</evidence>
<proteinExistence type="predicted"/>
<evidence type="ECO:0000313" key="2">
    <source>
        <dbReference type="EMBL" id="KGN87298.1"/>
    </source>
</evidence>
<feature type="transmembrane region" description="Helical" evidence="1">
    <location>
        <begin position="67"/>
        <end position="88"/>
    </location>
</feature>
<dbReference type="OrthoDB" id="9903407at2"/>
<dbReference type="RefSeq" id="WP_021677950.1">
    <property type="nucleotide sequence ID" value="NZ_JRAI01000015.1"/>
</dbReference>
<keyword evidence="1" id="KW-0812">Transmembrane</keyword>
<accession>A0A0A2F8H6</accession>
<sequence>MLGAEIIIYLLFCGAFVSQLAKLSIETFEKFMEKDLKEPLKHPTDAKVFREYRESEILWGRKSKFSFFYLCFMPFVAIFILIVIILEIKDPSESFTSIVIPLNIIAIIISRMIIRKNKKFLKQVLDILGTYPNREKTDS</sequence>
<name>A0A0A2F8H6_9PORP</name>